<name>A0A6J4KNY9_9SPHI</name>
<feature type="domain" description="Outer membrane protein beta-barrel" evidence="2">
    <location>
        <begin position="29"/>
        <end position="200"/>
    </location>
</feature>
<accession>A0A6J4KNY9</accession>
<evidence type="ECO:0000256" key="1">
    <source>
        <dbReference type="SAM" id="SignalP"/>
    </source>
</evidence>
<dbReference type="InterPro" id="IPR025665">
    <property type="entry name" value="Beta-barrel_OMP_2"/>
</dbReference>
<dbReference type="EMBL" id="CADCTQ010000503">
    <property type="protein sequence ID" value="CAA9309531.1"/>
    <property type="molecule type" value="Genomic_DNA"/>
</dbReference>
<evidence type="ECO:0000259" key="2">
    <source>
        <dbReference type="Pfam" id="PF13568"/>
    </source>
</evidence>
<sequence>MKKTNNLFSRLAGIGLLAFMTLSAGRVMAQSDNPGPKFGVKGGVNLSQLYVDQPNVTGQNMKVGYHVGLFGKIPVTDFLAIQPEVLYSNVGAKVTYGGSDLANVLGISEGEVRFNLNYVQVPIALVANLGPFNVHAGPYVSYLVDANVKNLKTADLNTNQLADLNTDSFNRLDYGLLGGIGVNIDAITVGARYNYGLRPVGNGGLAGSLTDNSRNGVFQLYVGFGL</sequence>
<keyword evidence="1" id="KW-0732">Signal</keyword>
<proteinExistence type="predicted"/>
<feature type="signal peptide" evidence="1">
    <location>
        <begin position="1"/>
        <end position="29"/>
    </location>
</feature>
<gene>
    <name evidence="3" type="ORF">AVDCRST_MAG56-6108</name>
</gene>
<dbReference type="AlphaFoldDB" id="A0A6J4KNY9"/>
<feature type="chain" id="PRO_5026709906" description="Outer membrane protein beta-barrel domain-containing protein" evidence="1">
    <location>
        <begin position="30"/>
        <end position="226"/>
    </location>
</feature>
<reference evidence="3" key="1">
    <citation type="submission" date="2020-02" db="EMBL/GenBank/DDBJ databases">
        <authorList>
            <person name="Meier V. D."/>
        </authorList>
    </citation>
    <scope>NUCLEOTIDE SEQUENCE</scope>
    <source>
        <strain evidence="3">AVDCRST_MAG56</strain>
    </source>
</reference>
<evidence type="ECO:0000313" key="3">
    <source>
        <dbReference type="EMBL" id="CAA9309531.1"/>
    </source>
</evidence>
<dbReference type="Pfam" id="PF13568">
    <property type="entry name" value="OMP_b-brl_2"/>
    <property type="match status" value="1"/>
</dbReference>
<organism evidence="3">
    <name type="scientific">uncultured Cytophagales bacterium</name>
    <dbReference type="NCBI Taxonomy" id="158755"/>
    <lineage>
        <taxon>Bacteria</taxon>
        <taxon>Pseudomonadati</taxon>
        <taxon>Bacteroidota</taxon>
        <taxon>Sphingobacteriia</taxon>
        <taxon>Sphingobacteriales</taxon>
        <taxon>environmental samples</taxon>
    </lineage>
</organism>
<protein>
    <recommendedName>
        <fullName evidence="2">Outer membrane protein beta-barrel domain-containing protein</fullName>
    </recommendedName>
</protein>